<keyword evidence="2" id="KW-1185">Reference proteome</keyword>
<dbReference type="OrthoDB" id="4494375at2"/>
<name>A0A066UD94_9PSEU</name>
<dbReference type="AlphaFoldDB" id="A0A066UD94"/>
<organism evidence="1 2">
    <name type="scientific">Amycolatopsis rifamycinica</name>
    <dbReference type="NCBI Taxonomy" id="287986"/>
    <lineage>
        <taxon>Bacteria</taxon>
        <taxon>Bacillati</taxon>
        <taxon>Actinomycetota</taxon>
        <taxon>Actinomycetes</taxon>
        <taxon>Pseudonocardiales</taxon>
        <taxon>Pseudonocardiaceae</taxon>
        <taxon>Amycolatopsis</taxon>
    </lineage>
</organism>
<dbReference type="EMBL" id="JMQI01000024">
    <property type="protein sequence ID" value="KDN22114.1"/>
    <property type="molecule type" value="Genomic_DNA"/>
</dbReference>
<dbReference type="RefSeq" id="WP_051735911.1">
    <property type="nucleotide sequence ID" value="NZ_JMQI01000024.1"/>
</dbReference>
<comment type="caution">
    <text evidence="1">The sequence shown here is derived from an EMBL/GenBank/DDBJ whole genome shotgun (WGS) entry which is preliminary data.</text>
</comment>
<accession>A0A066UD94</accession>
<evidence type="ECO:0000313" key="1">
    <source>
        <dbReference type="EMBL" id="KDN22114.1"/>
    </source>
</evidence>
<sequence length="877" mass="94731">MVPPFDPKAYEQAVVKPLRGWNGRELPDDLLARYAVDLAMTDQELERRLREVRSRWNKGLTSPGFAQKVYRAFLKADEALQQEHGGELARIAFWRAYAADRKDANRQRIEDLAKTLRQNFGALGLIAPGQLDATVRAAYGALSPDEVDRALAEAGVDRRAPVELPKSSGLLDTTYRHLRDHLIDAGCSSVVELLRGEPAPFRLLDGGAAAGVSAVAVERAVARENRRAGNQGARQALGILATAAKAGADLGKLALFHLLDDVRKQHRAGVPASALLKQLLATRWDAVEARLAVFSVLNESAGAPMGSLAAVRELLEAGRLVAARQLVSSISGAEDAAAAAELVERQQARVNELVEGARRALRDGAEADAGHRYRQAVALAADDEDLRAELRRIPPEPALALDAREEGIAVRLSWRPAPSHDDATRYRLVRREGRVPTDADDGVVIAVESGRTVGVDPKAPAGTKLGYAVFASAEGAPWSRPVGRVVEVLPGVADVRLCFADGAVEGAWSVHPDAIAVDVRRGDGVAVRVHDRTRFRDRTASEGSEHVYGFVARYRRADGTEAESAPVRARITAAGRPQPVRVLSLRPAVGSGPRIQLSWKAQPDAEVVIRRASVPCPWEFGAVVPAAELAGYGEEVAGRRDERDGWQVLEADVPTGNYRYVAFTMGPDGAIRGHDESFGIALPVSGVRHQRFGDDLLLAWEWPEQVGAAEVHWTGTRGSDRMLLTRQQYQTAGGCRIPCGPGAATVKVRTKVQTGAGECVSPFVDVVVADRPPTVGYAVEMSRRPLVGGGTVRVRLDADQEIARCAVVVVAAHGPVMPRSPGDGVELFRGERTLRPGHQVELAAELPRLRKPYWVRCFVETEGVRVTDPSVKQLKVS</sequence>
<proteinExistence type="predicted"/>
<evidence type="ECO:0000313" key="2">
    <source>
        <dbReference type="Proteomes" id="UP000027345"/>
    </source>
</evidence>
<gene>
    <name evidence="1" type="ORF">DV20_12080</name>
</gene>
<dbReference type="Proteomes" id="UP000027345">
    <property type="component" value="Unassembled WGS sequence"/>
</dbReference>
<protein>
    <recommendedName>
        <fullName evidence="3">Fibronectin type-III domain-containing protein</fullName>
    </recommendedName>
</protein>
<dbReference type="STRING" id="287986.DV20_12080"/>
<reference evidence="1 2" key="1">
    <citation type="submission" date="2014-05" db="EMBL/GenBank/DDBJ databases">
        <title>Draft genome sequence of Amycolatopsis rifamycinica DSM 46095.</title>
        <authorList>
            <person name="Lal R."/>
            <person name="Saxena A."/>
            <person name="Kumari R."/>
            <person name="Mukherjee U."/>
            <person name="Singh P."/>
            <person name="Sangwan N."/>
            <person name="Mahato N.K."/>
        </authorList>
    </citation>
    <scope>NUCLEOTIDE SEQUENCE [LARGE SCALE GENOMIC DNA]</scope>
    <source>
        <strain evidence="1 2">DSM 46095</strain>
    </source>
</reference>
<dbReference type="eggNOG" id="COG0457">
    <property type="taxonomic scope" value="Bacteria"/>
</dbReference>
<evidence type="ECO:0008006" key="3">
    <source>
        <dbReference type="Google" id="ProtNLM"/>
    </source>
</evidence>